<keyword evidence="4" id="KW-0560">Oxidoreductase</keyword>
<dbReference type="Pfam" id="PF00067">
    <property type="entry name" value="p450"/>
    <property type="match status" value="2"/>
</dbReference>
<dbReference type="FunFam" id="1.10.630.10:FF:000018">
    <property type="entry name" value="Cytochrome P450 monooxygenase"/>
    <property type="match status" value="1"/>
</dbReference>
<evidence type="ECO:0000256" key="3">
    <source>
        <dbReference type="ARBA" id="ARBA00022723"/>
    </source>
</evidence>
<dbReference type="GO" id="GO:0016705">
    <property type="term" value="F:oxidoreductase activity, acting on paired donors, with incorporation or reduction of molecular oxygen"/>
    <property type="evidence" value="ECO:0007669"/>
    <property type="project" value="InterPro"/>
</dbReference>
<keyword evidence="5" id="KW-0408">Iron</keyword>
<dbReference type="RefSeq" id="WP_319688569.1">
    <property type="nucleotide sequence ID" value="NZ_JARAWN010000004.1"/>
</dbReference>
<evidence type="ECO:0000313" key="8">
    <source>
        <dbReference type="Proteomes" id="UP001273589"/>
    </source>
</evidence>
<sequence length="410" mass="45825">MTDAAQVRRAVRALFDPRGCDDPYPHYATLRDHSPVWRMPDGTILLSRYAECDHLLRTPLFRMEDEAWMAERWPESLEHPAVHSLMAEMVNQNAPHHERLRRLVGRAFTPRRVAELRPAVAALIDGLLDDMAERAADGDPVDVMAHFALPLPITVIGELLGIPEEDRAWFAPRISAVTASIEQPDSRPALLAADTATQELWERLEELVRLRTREPREDLVSTLIAAREEDGDRLTRRELLANLVLLYSAGYETTSNLIGNGLATLVARPELLDRLRGEPERVGVWTEEMLRYTPPIPVASRWAGEDTVLGGLPIARGTQVVGLLGSANRDPARYSDPETFDPDRKRVPNLSLGAGAHYCLGAVLARMETELAFPALLSRFRTIEFASDEALRPTMTSLSGYTRLPLMLGR</sequence>
<dbReference type="PANTHER" id="PTHR46696">
    <property type="entry name" value="P450, PUTATIVE (EUROFUNG)-RELATED"/>
    <property type="match status" value="1"/>
</dbReference>
<comment type="similarity">
    <text evidence="1">Belongs to the cytochrome P450 family.</text>
</comment>
<dbReference type="InterPro" id="IPR001128">
    <property type="entry name" value="Cyt_P450"/>
</dbReference>
<accession>A0AAJ2PJZ8</accession>
<dbReference type="PRINTS" id="PR00359">
    <property type="entry name" value="BP450"/>
</dbReference>
<evidence type="ECO:0000256" key="5">
    <source>
        <dbReference type="ARBA" id="ARBA00023004"/>
    </source>
</evidence>
<dbReference type="InterPro" id="IPR036396">
    <property type="entry name" value="Cyt_P450_sf"/>
</dbReference>
<dbReference type="EMBL" id="JARAWN010000004">
    <property type="protein sequence ID" value="MDX3128462.1"/>
    <property type="molecule type" value="Genomic_DNA"/>
</dbReference>
<gene>
    <name evidence="7" type="ORF">PV367_01285</name>
</gene>
<protein>
    <submittedName>
        <fullName evidence="7">Cytochrome P450</fullName>
    </submittedName>
</protein>
<evidence type="ECO:0000256" key="1">
    <source>
        <dbReference type="ARBA" id="ARBA00010617"/>
    </source>
</evidence>
<dbReference type="GO" id="GO:0005506">
    <property type="term" value="F:iron ion binding"/>
    <property type="evidence" value="ECO:0007669"/>
    <property type="project" value="InterPro"/>
</dbReference>
<keyword evidence="2" id="KW-0349">Heme</keyword>
<comment type="caution">
    <text evidence="7">The sequence shown here is derived from an EMBL/GenBank/DDBJ whole genome shotgun (WGS) entry which is preliminary data.</text>
</comment>
<reference evidence="7" key="1">
    <citation type="journal article" date="2023" name="Microb. Genom.">
        <title>Mesoterricola silvestris gen. nov., sp. nov., Mesoterricola sediminis sp. nov., Geothrix oryzae sp. nov., Geothrix edaphica sp. nov., Geothrix rubra sp. nov., and Geothrix limicola sp. nov., six novel members of Acidobacteriota isolated from soils.</title>
        <authorList>
            <person name="Weisberg A.J."/>
            <person name="Pearce E."/>
            <person name="Kramer C.G."/>
            <person name="Chang J.H."/>
            <person name="Clarke C.R."/>
        </authorList>
    </citation>
    <scope>NUCLEOTIDE SEQUENCE</scope>
    <source>
        <strain evidence="7">ND06-05F</strain>
    </source>
</reference>
<proteinExistence type="inferred from homology"/>
<dbReference type="CDD" id="cd20625">
    <property type="entry name" value="CYP164-like"/>
    <property type="match status" value="1"/>
</dbReference>
<evidence type="ECO:0000256" key="4">
    <source>
        <dbReference type="ARBA" id="ARBA00023002"/>
    </source>
</evidence>
<dbReference type="InterPro" id="IPR002397">
    <property type="entry name" value="Cyt_P450_B"/>
</dbReference>
<dbReference type="Gene3D" id="1.10.630.10">
    <property type="entry name" value="Cytochrome P450"/>
    <property type="match status" value="1"/>
</dbReference>
<dbReference type="Proteomes" id="UP001273589">
    <property type="component" value="Unassembled WGS sequence"/>
</dbReference>
<dbReference type="AlphaFoldDB" id="A0AAJ2PJZ8"/>
<dbReference type="GO" id="GO:0004497">
    <property type="term" value="F:monooxygenase activity"/>
    <property type="evidence" value="ECO:0007669"/>
    <property type="project" value="UniProtKB-KW"/>
</dbReference>
<evidence type="ECO:0000313" key="7">
    <source>
        <dbReference type="EMBL" id="MDX3128462.1"/>
    </source>
</evidence>
<keyword evidence="3" id="KW-0479">Metal-binding</keyword>
<organism evidence="7 8">
    <name type="scientific">Streptomyces europaeiscabiei</name>
    <dbReference type="NCBI Taxonomy" id="146819"/>
    <lineage>
        <taxon>Bacteria</taxon>
        <taxon>Bacillati</taxon>
        <taxon>Actinomycetota</taxon>
        <taxon>Actinomycetes</taxon>
        <taxon>Kitasatosporales</taxon>
        <taxon>Streptomycetaceae</taxon>
        <taxon>Streptomyces</taxon>
    </lineage>
</organism>
<keyword evidence="6" id="KW-0503">Monooxygenase</keyword>
<evidence type="ECO:0000256" key="2">
    <source>
        <dbReference type="ARBA" id="ARBA00022617"/>
    </source>
</evidence>
<name>A0AAJ2PJZ8_9ACTN</name>
<dbReference type="GO" id="GO:0020037">
    <property type="term" value="F:heme binding"/>
    <property type="evidence" value="ECO:0007669"/>
    <property type="project" value="InterPro"/>
</dbReference>
<dbReference type="PANTHER" id="PTHR46696:SF1">
    <property type="entry name" value="CYTOCHROME P450 YJIB-RELATED"/>
    <property type="match status" value="1"/>
</dbReference>
<dbReference type="SUPFAM" id="SSF48264">
    <property type="entry name" value="Cytochrome P450"/>
    <property type="match status" value="1"/>
</dbReference>
<evidence type="ECO:0000256" key="6">
    <source>
        <dbReference type="ARBA" id="ARBA00023033"/>
    </source>
</evidence>